<sequence>MPVVWQNLLLAAALAPRLSAHCKWSPRSLCHHSWHSRHAPACHFLDGKTGEAAEDKGRGRNGGGRSRPQVRVCYHALMSGRHSLDKLRSGIFLHLEGVASGMADYVEISIARLNGCGCVLEKVFDDLSNHLVKFLDCRD</sequence>
<dbReference type="EMBL" id="JAUIQD010000008">
    <property type="protein sequence ID" value="KAK3342197.1"/>
    <property type="molecule type" value="Genomic_DNA"/>
</dbReference>
<feature type="chain" id="PRO_5042598078" description="Secreted protein" evidence="1">
    <location>
        <begin position="21"/>
        <end position="139"/>
    </location>
</feature>
<reference evidence="2" key="1">
    <citation type="journal article" date="2023" name="Mol. Phylogenet. Evol.">
        <title>Genome-scale phylogeny and comparative genomics of the fungal order Sordariales.</title>
        <authorList>
            <person name="Hensen N."/>
            <person name="Bonometti L."/>
            <person name="Westerberg I."/>
            <person name="Brannstrom I.O."/>
            <person name="Guillou S."/>
            <person name="Cros-Aarteil S."/>
            <person name="Calhoun S."/>
            <person name="Haridas S."/>
            <person name="Kuo A."/>
            <person name="Mondo S."/>
            <person name="Pangilinan J."/>
            <person name="Riley R."/>
            <person name="LaButti K."/>
            <person name="Andreopoulos B."/>
            <person name="Lipzen A."/>
            <person name="Chen C."/>
            <person name="Yan M."/>
            <person name="Daum C."/>
            <person name="Ng V."/>
            <person name="Clum A."/>
            <person name="Steindorff A."/>
            <person name="Ohm R.A."/>
            <person name="Martin F."/>
            <person name="Silar P."/>
            <person name="Natvig D.O."/>
            <person name="Lalanne C."/>
            <person name="Gautier V."/>
            <person name="Ament-Velasquez S.L."/>
            <person name="Kruys A."/>
            <person name="Hutchinson M.I."/>
            <person name="Powell A.J."/>
            <person name="Barry K."/>
            <person name="Miller A.N."/>
            <person name="Grigoriev I.V."/>
            <person name="Debuchy R."/>
            <person name="Gladieux P."/>
            <person name="Hiltunen Thoren M."/>
            <person name="Johannesson H."/>
        </authorList>
    </citation>
    <scope>NUCLEOTIDE SEQUENCE</scope>
    <source>
        <strain evidence="2">CBS 955.72</strain>
    </source>
</reference>
<proteinExistence type="predicted"/>
<evidence type="ECO:0000313" key="3">
    <source>
        <dbReference type="Proteomes" id="UP001275084"/>
    </source>
</evidence>
<evidence type="ECO:0008006" key="4">
    <source>
        <dbReference type="Google" id="ProtNLM"/>
    </source>
</evidence>
<name>A0AAJ0H8A9_9PEZI</name>
<evidence type="ECO:0000313" key="2">
    <source>
        <dbReference type="EMBL" id="KAK3342197.1"/>
    </source>
</evidence>
<keyword evidence="1" id="KW-0732">Signal</keyword>
<comment type="caution">
    <text evidence="2">The sequence shown here is derived from an EMBL/GenBank/DDBJ whole genome shotgun (WGS) entry which is preliminary data.</text>
</comment>
<dbReference type="Proteomes" id="UP001275084">
    <property type="component" value="Unassembled WGS sequence"/>
</dbReference>
<accession>A0AAJ0H8A9</accession>
<dbReference type="AlphaFoldDB" id="A0AAJ0H8A9"/>
<protein>
    <recommendedName>
        <fullName evidence="4">Secreted protein</fullName>
    </recommendedName>
</protein>
<organism evidence="2 3">
    <name type="scientific">Lasiosphaeria hispida</name>
    <dbReference type="NCBI Taxonomy" id="260671"/>
    <lineage>
        <taxon>Eukaryota</taxon>
        <taxon>Fungi</taxon>
        <taxon>Dikarya</taxon>
        <taxon>Ascomycota</taxon>
        <taxon>Pezizomycotina</taxon>
        <taxon>Sordariomycetes</taxon>
        <taxon>Sordariomycetidae</taxon>
        <taxon>Sordariales</taxon>
        <taxon>Lasiosphaeriaceae</taxon>
        <taxon>Lasiosphaeria</taxon>
    </lineage>
</organism>
<feature type="signal peptide" evidence="1">
    <location>
        <begin position="1"/>
        <end position="20"/>
    </location>
</feature>
<evidence type="ECO:0000256" key="1">
    <source>
        <dbReference type="SAM" id="SignalP"/>
    </source>
</evidence>
<reference evidence="2" key="2">
    <citation type="submission" date="2023-06" db="EMBL/GenBank/DDBJ databases">
        <authorList>
            <consortium name="Lawrence Berkeley National Laboratory"/>
            <person name="Haridas S."/>
            <person name="Hensen N."/>
            <person name="Bonometti L."/>
            <person name="Westerberg I."/>
            <person name="Brannstrom I.O."/>
            <person name="Guillou S."/>
            <person name="Cros-Aarteil S."/>
            <person name="Calhoun S."/>
            <person name="Kuo A."/>
            <person name="Mondo S."/>
            <person name="Pangilinan J."/>
            <person name="Riley R."/>
            <person name="Labutti K."/>
            <person name="Andreopoulos B."/>
            <person name="Lipzen A."/>
            <person name="Chen C."/>
            <person name="Yanf M."/>
            <person name="Daum C."/>
            <person name="Ng V."/>
            <person name="Clum A."/>
            <person name="Steindorff A."/>
            <person name="Ohm R."/>
            <person name="Martin F."/>
            <person name="Silar P."/>
            <person name="Natvig D."/>
            <person name="Lalanne C."/>
            <person name="Gautier V."/>
            <person name="Ament-Velasquez S.L."/>
            <person name="Kruys A."/>
            <person name="Hutchinson M.I."/>
            <person name="Powell A.J."/>
            <person name="Barry K."/>
            <person name="Miller A.N."/>
            <person name="Grigoriev I.V."/>
            <person name="Debuchy R."/>
            <person name="Gladieux P."/>
            <person name="Thoren M.H."/>
            <person name="Johannesson H."/>
        </authorList>
    </citation>
    <scope>NUCLEOTIDE SEQUENCE</scope>
    <source>
        <strain evidence="2">CBS 955.72</strain>
    </source>
</reference>
<gene>
    <name evidence="2" type="ORF">B0T25DRAFT_560186</name>
</gene>
<keyword evidence="3" id="KW-1185">Reference proteome</keyword>